<evidence type="ECO:0000313" key="2">
    <source>
        <dbReference type="Proteomes" id="UP000295627"/>
    </source>
</evidence>
<protein>
    <submittedName>
        <fullName evidence="1">Uncharacterized protein</fullName>
    </submittedName>
</protein>
<dbReference type="Proteomes" id="UP000295627">
    <property type="component" value="Unassembled WGS sequence"/>
</dbReference>
<evidence type="ECO:0000313" key="1">
    <source>
        <dbReference type="EMBL" id="TDH18979.1"/>
    </source>
</evidence>
<accession>A0A4R5P6K0</accession>
<dbReference type="AlphaFoldDB" id="A0A4R5P6K0"/>
<reference evidence="1 2" key="1">
    <citation type="journal article" date="2019" name="Sci. Rep.">
        <title>Extended insight into the Mycobacterium chelonae-abscessus complex through whole genome sequencing of Mycobacterium salmoniphilum outbreak and Mycobacterium salmoniphilum-like strains.</title>
        <authorList>
            <person name="Behra P.R.K."/>
            <person name="Das S."/>
            <person name="Pettersson B.M.F."/>
            <person name="Shirreff L."/>
            <person name="DuCote T."/>
            <person name="Jacobsson K.G."/>
            <person name="Ennis D.G."/>
            <person name="Kirsebom L.A."/>
        </authorList>
    </citation>
    <scope>NUCLEOTIDE SEQUENCE [LARGE SCALE GENOMIC DNA]</scope>
    <source>
        <strain evidence="1 2">DSM 45524</strain>
    </source>
</reference>
<gene>
    <name evidence="1" type="ORF">EJ571_20570</name>
</gene>
<dbReference type="EMBL" id="RXLR01000019">
    <property type="protein sequence ID" value="TDH18979.1"/>
    <property type="molecule type" value="Genomic_DNA"/>
</dbReference>
<organism evidence="1 2">
    <name type="scientific">Mycobacteroides franklinii</name>
    <dbReference type="NCBI Taxonomy" id="948102"/>
    <lineage>
        <taxon>Bacteria</taxon>
        <taxon>Bacillati</taxon>
        <taxon>Actinomycetota</taxon>
        <taxon>Actinomycetes</taxon>
        <taxon>Mycobacteriales</taxon>
        <taxon>Mycobacteriaceae</taxon>
        <taxon>Mycobacteroides</taxon>
    </lineage>
</organism>
<comment type="caution">
    <text evidence="1">The sequence shown here is derived from an EMBL/GenBank/DDBJ whole genome shotgun (WGS) entry which is preliminary data.</text>
</comment>
<dbReference type="RefSeq" id="WP_133052538.1">
    <property type="nucleotide sequence ID" value="NZ_MAFQ01000001.1"/>
</dbReference>
<name>A0A4R5P6K0_9MYCO</name>
<proteinExistence type="predicted"/>
<sequence length="134" mass="14505">MTQTTDTFRKYGERSEYLVVDTRLVTYCQVLGRNVPNDVTRIARLSRETARELGTALIGWTASPLTSANHTFESDRNAPLPDGATGCWPVNVDIEDGTNAVNVGGIGTNLTQEQAQDVGQRLIAWAGVQVPADA</sequence>